<feature type="non-terminal residue" evidence="11">
    <location>
        <position position="1"/>
    </location>
</feature>
<dbReference type="SMART" id="SM00563">
    <property type="entry name" value="PlsC"/>
    <property type="match status" value="1"/>
</dbReference>
<dbReference type="EC" id="2.3.1.51" evidence="11"/>
<dbReference type="HOGENOM" id="CLU_827698_0_0_4"/>
<evidence type="ECO:0000313" key="11">
    <source>
        <dbReference type="EMBL" id="EFF77387.1"/>
    </source>
</evidence>
<reference evidence="12" key="1">
    <citation type="submission" date="2010-03" db="EMBL/GenBank/DDBJ databases">
        <title>Complete sequence of Mobiluncus curtisii ATCC 43063.</title>
        <authorList>
            <person name="Muzny D."/>
            <person name="Qin X."/>
            <person name="Deng J."/>
            <person name="Jiang H."/>
            <person name="Liu Y."/>
            <person name="Qu J."/>
            <person name="Song X.-Z."/>
            <person name="Zhang L."/>
            <person name="Thornton R."/>
            <person name="Coyle M."/>
            <person name="Francisco L."/>
            <person name="Jackson L."/>
            <person name="Javaid M."/>
            <person name="Korchina V."/>
            <person name="Kovar C."/>
            <person name="Mata R."/>
            <person name="Mathew T."/>
            <person name="Ngo R."/>
            <person name="Nguyen L."/>
            <person name="Nguyen N."/>
            <person name="Okwuonu G."/>
            <person name="Ongeri F."/>
            <person name="Pham C."/>
            <person name="Simmons D."/>
            <person name="Wilczek-Boney K."/>
            <person name="Hale W."/>
            <person name="Jakkamsetti A."/>
            <person name="Pham P."/>
            <person name="Ruth R."/>
            <person name="San Lucas F."/>
            <person name="Warren J."/>
            <person name="Zhang J."/>
            <person name="Zhao Z."/>
            <person name="Zhou C."/>
            <person name="Zhu D."/>
            <person name="Lee S."/>
            <person name="Bess C."/>
            <person name="Blankenburg K."/>
            <person name="Forbes L."/>
            <person name="Fu Q."/>
            <person name="Gubbala S."/>
            <person name="Hirani K."/>
            <person name="Jayaseelan J.C."/>
            <person name="Lara F."/>
            <person name="Munidasa M."/>
            <person name="Palculict T."/>
            <person name="Patil S."/>
            <person name="Pu L.-L."/>
            <person name="Saada N."/>
            <person name="Tang L."/>
            <person name="Weissenberger G."/>
            <person name="Zhu Y."/>
            <person name="Hemphill L."/>
            <person name="Shang Y."/>
            <person name="Youmans B."/>
            <person name="Ayvaz T."/>
            <person name="Ross M."/>
            <person name="Santibanez J."/>
            <person name="Aqrawi P."/>
            <person name="Gross S."/>
            <person name="Joshi V."/>
            <person name="Fowler G."/>
            <person name="Nazareth L."/>
            <person name="Reid J."/>
            <person name="Worley K."/>
            <person name="Petrosino J."/>
            <person name="Highlander S."/>
            <person name="Gibbs R."/>
            <person name="Gibbs R."/>
        </authorList>
    </citation>
    <scope>NUCLEOTIDE SEQUENCE [LARGE SCALE GENOMIC DNA]</scope>
    <source>
        <strain evidence="12">ATCC 43553</strain>
    </source>
</reference>
<dbReference type="PANTHER" id="PTHR23063:SF52">
    <property type="entry name" value="LYSOPHOSPHATIDYLCHOLINE ACYLTRANSFERASE"/>
    <property type="match status" value="1"/>
</dbReference>
<accession>D4X708</accession>
<evidence type="ECO:0000256" key="1">
    <source>
        <dbReference type="ARBA" id="ARBA00004370"/>
    </source>
</evidence>
<evidence type="ECO:0000256" key="9">
    <source>
        <dbReference type="SAM" id="Phobius"/>
    </source>
</evidence>
<keyword evidence="4 9" id="KW-1133">Transmembrane helix</keyword>
<feature type="transmembrane region" description="Helical" evidence="9">
    <location>
        <begin position="95"/>
        <end position="120"/>
    </location>
</feature>
<organism evidence="11 12">
    <name type="scientific">Achromobacter piechaudii ATCC 43553</name>
    <dbReference type="NCBI Taxonomy" id="742159"/>
    <lineage>
        <taxon>Bacteria</taxon>
        <taxon>Pseudomonadati</taxon>
        <taxon>Pseudomonadota</taxon>
        <taxon>Betaproteobacteria</taxon>
        <taxon>Burkholderiales</taxon>
        <taxon>Alcaligenaceae</taxon>
        <taxon>Achromobacter</taxon>
    </lineage>
</organism>
<dbReference type="SUPFAM" id="SSF69593">
    <property type="entry name" value="Glycerol-3-phosphate (1)-acyltransferase"/>
    <property type="match status" value="1"/>
</dbReference>
<protein>
    <submittedName>
        <fullName evidence="11">Acyltransferase</fullName>
        <ecNumber evidence="11">2.3.1.51</ecNumber>
    </submittedName>
</protein>
<keyword evidence="5" id="KW-0443">Lipid metabolism</keyword>
<proteinExistence type="predicted"/>
<sequence length="335" mass="36719">ARAAGRCAGARHVRPRRLVEQPVPQRGAGRPAGRGRARRCLPGRSGRRMAGRAHGAAKPQPSHPVHRYDAARSGTRHRGRWRTGLGDFSLKLLRFVLRLALVLPLIVFGLFCVGVVYPFIRPAARAWLNRTWSRALMAACGLKVVFKGDPRMTGPVLLVANHVSWIDIFVLNSARPTSFVAKSEIRKWPVIGWLVAGAGTLFIERGQRHAVHAMGEAMQARFKLGDAVGLFPEGTTTEGFELLPFHASLFEPARSAAVEIQPVALRFLRHGKRDGFAAFVGDESLVANLWRVLGATGLSVEVVFLPVLPARHPDGSLPTRLELSHQARNEILSVL</sequence>
<dbReference type="GO" id="GO:0003841">
    <property type="term" value="F:1-acylglycerol-3-phosphate O-acyltransferase activity"/>
    <property type="evidence" value="ECO:0007669"/>
    <property type="project" value="UniProtKB-EC"/>
</dbReference>
<evidence type="ECO:0000259" key="10">
    <source>
        <dbReference type="SMART" id="SM00563"/>
    </source>
</evidence>
<evidence type="ECO:0000256" key="3">
    <source>
        <dbReference type="ARBA" id="ARBA00022692"/>
    </source>
</evidence>
<dbReference type="CDD" id="cd07989">
    <property type="entry name" value="LPLAT_AGPAT-like"/>
    <property type="match status" value="1"/>
</dbReference>
<dbReference type="Pfam" id="PF01553">
    <property type="entry name" value="Acyltransferase"/>
    <property type="match status" value="1"/>
</dbReference>
<comment type="caution">
    <text evidence="11">The sequence shown here is derived from an EMBL/GenBank/DDBJ whole genome shotgun (WGS) entry which is preliminary data.</text>
</comment>
<dbReference type="Proteomes" id="UP000004510">
    <property type="component" value="Unassembled WGS sequence"/>
</dbReference>
<dbReference type="EMBL" id="ADMS01000028">
    <property type="protein sequence ID" value="EFF77387.1"/>
    <property type="molecule type" value="Genomic_DNA"/>
</dbReference>
<dbReference type="PANTHER" id="PTHR23063">
    <property type="entry name" value="PHOSPHOLIPID ACYLTRANSFERASE"/>
    <property type="match status" value="1"/>
</dbReference>
<keyword evidence="6 9" id="KW-0472">Membrane</keyword>
<gene>
    <name evidence="11" type="primary">plsC</name>
    <name evidence="11" type="ORF">HMPREF0004_1255</name>
</gene>
<evidence type="ECO:0000313" key="12">
    <source>
        <dbReference type="Proteomes" id="UP000004510"/>
    </source>
</evidence>
<evidence type="ECO:0000256" key="8">
    <source>
        <dbReference type="SAM" id="MobiDB-lite"/>
    </source>
</evidence>
<keyword evidence="3 9" id="KW-0812">Transmembrane</keyword>
<dbReference type="InterPro" id="IPR002123">
    <property type="entry name" value="Plipid/glycerol_acylTrfase"/>
</dbReference>
<comment type="subcellular location">
    <subcellularLocation>
        <location evidence="1">Membrane</location>
    </subcellularLocation>
</comment>
<evidence type="ECO:0000256" key="2">
    <source>
        <dbReference type="ARBA" id="ARBA00022679"/>
    </source>
</evidence>
<dbReference type="AlphaFoldDB" id="D4X708"/>
<dbReference type="GO" id="GO:0016020">
    <property type="term" value="C:membrane"/>
    <property type="evidence" value="ECO:0007669"/>
    <property type="project" value="UniProtKB-SubCell"/>
</dbReference>
<dbReference type="PATRIC" id="fig|742159.3.peg.2127"/>
<dbReference type="eggNOG" id="COG0204">
    <property type="taxonomic scope" value="Bacteria"/>
</dbReference>
<evidence type="ECO:0000256" key="5">
    <source>
        <dbReference type="ARBA" id="ARBA00023098"/>
    </source>
</evidence>
<evidence type="ECO:0000256" key="4">
    <source>
        <dbReference type="ARBA" id="ARBA00022989"/>
    </source>
</evidence>
<dbReference type="GO" id="GO:0006629">
    <property type="term" value="P:lipid metabolic process"/>
    <property type="evidence" value="ECO:0007669"/>
    <property type="project" value="UniProtKB-KW"/>
</dbReference>
<keyword evidence="7 11" id="KW-0012">Acyltransferase</keyword>
<evidence type="ECO:0000256" key="7">
    <source>
        <dbReference type="ARBA" id="ARBA00023315"/>
    </source>
</evidence>
<feature type="domain" description="Phospholipid/glycerol acyltransferase" evidence="10">
    <location>
        <begin position="156"/>
        <end position="268"/>
    </location>
</feature>
<feature type="compositionally biased region" description="Basic residues" evidence="8">
    <location>
        <begin position="33"/>
        <end position="51"/>
    </location>
</feature>
<feature type="region of interest" description="Disordered" evidence="8">
    <location>
        <begin position="20"/>
        <end position="68"/>
    </location>
</feature>
<keyword evidence="2 11" id="KW-0808">Transferase</keyword>
<evidence type="ECO:0000256" key="6">
    <source>
        <dbReference type="ARBA" id="ARBA00023136"/>
    </source>
</evidence>
<name>D4X708_9BURK</name>